<name>A0A5B9R0X6_9BACT</name>
<sequence length="244" mass="28154" precursor="true">MLKTIHFFGVSLFLACLPTACDAQDFETIERRLGEIVADGELSLEQAQVMLHALRVVTHHRRNDDHPMREMLEQFERYGVDETKADHARHALEQQGIHGENLHHAMGALLRIVQRMQASDHDFDMPEAMERHLHEELSLSAKQIDFLIGLANRVAHAGSSNEHREANAEEILQWIESVRTKLKQAIESNKLSGQDASRKWQFIKQYQLAPKLKAATERGELDEEHAKRIWHEIEAYEMTDRKAD</sequence>
<feature type="chain" id="PRO_5022719260" evidence="1">
    <location>
        <begin position="24"/>
        <end position="244"/>
    </location>
</feature>
<evidence type="ECO:0000313" key="2">
    <source>
        <dbReference type="EMBL" id="QEG39881.1"/>
    </source>
</evidence>
<dbReference type="OrthoDB" id="267142at2"/>
<accession>A0A5B9R0X6</accession>
<keyword evidence="3" id="KW-1185">Reference proteome</keyword>
<dbReference type="PROSITE" id="PS51257">
    <property type="entry name" value="PROKAR_LIPOPROTEIN"/>
    <property type="match status" value="1"/>
</dbReference>
<dbReference type="KEGG" id="rul:UC8_18800"/>
<dbReference type="RefSeq" id="WP_068139450.1">
    <property type="nucleotide sequence ID" value="NZ_CP042914.1"/>
</dbReference>
<reference evidence="2 3" key="1">
    <citation type="submission" date="2019-08" db="EMBL/GenBank/DDBJ databases">
        <title>Deep-cultivation of Planctomycetes and their phenomic and genomic characterization uncovers novel biology.</title>
        <authorList>
            <person name="Wiegand S."/>
            <person name="Jogler M."/>
            <person name="Boedeker C."/>
            <person name="Pinto D."/>
            <person name="Vollmers J."/>
            <person name="Rivas-Marin E."/>
            <person name="Kohn T."/>
            <person name="Peeters S.H."/>
            <person name="Heuer A."/>
            <person name="Rast P."/>
            <person name="Oberbeckmann S."/>
            <person name="Bunk B."/>
            <person name="Jeske O."/>
            <person name="Meyerdierks A."/>
            <person name="Storesund J.E."/>
            <person name="Kallscheuer N."/>
            <person name="Luecker S."/>
            <person name="Lage O.M."/>
            <person name="Pohl T."/>
            <person name="Merkel B.J."/>
            <person name="Hornburger P."/>
            <person name="Mueller R.-W."/>
            <person name="Bruemmer F."/>
            <person name="Labrenz M."/>
            <person name="Spormann A.M."/>
            <person name="Op den Camp H."/>
            <person name="Overmann J."/>
            <person name="Amann R."/>
            <person name="Jetten M.S.M."/>
            <person name="Mascher T."/>
            <person name="Medema M.H."/>
            <person name="Devos D.P."/>
            <person name="Kaster A.-K."/>
            <person name="Ovreas L."/>
            <person name="Rohde M."/>
            <person name="Galperin M.Y."/>
            <person name="Jogler C."/>
        </authorList>
    </citation>
    <scope>NUCLEOTIDE SEQUENCE [LARGE SCALE GENOMIC DNA]</scope>
    <source>
        <strain evidence="2 3">UC8</strain>
    </source>
</reference>
<dbReference type="AlphaFoldDB" id="A0A5B9R0X6"/>
<evidence type="ECO:0000313" key="3">
    <source>
        <dbReference type="Proteomes" id="UP000325286"/>
    </source>
</evidence>
<dbReference type="Proteomes" id="UP000325286">
    <property type="component" value="Chromosome"/>
</dbReference>
<gene>
    <name evidence="2" type="ORF">UC8_18800</name>
</gene>
<protein>
    <submittedName>
        <fullName evidence="2">Uncharacterized protein</fullName>
    </submittedName>
</protein>
<evidence type="ECO:0000256" key="1">
    <source>
        <dbReference type="SAM" id="SignalP"/>
    </source>
</evidence>
<dbReference type="EMBL" id="CP042914">
    <property type="protein sequence ID" value="QEG39881.1"/>
    <property type="molecule type" value="Genomic_DNA"/>
</dbReference>
<proteinExistence type="predicted"/>
<organism evidence="2 3">
    <name type="scientific">Roseimaritima ulvae</name>
    <dbReference type="NCBI Taxonomy" id="980254"/>
    <lineage>
        <taxon>Bacteria</taxon>
        <taxon>Pseudomonadati</taxon>
        <taxon>Planctomycetota</taxon>
        <taxon>Planctomycetia</taxon>
        <taxon>Pirellulales</taxon>
        <taxon>Pirellulaceae</taxon>
        <taxon>Roseimaritima</taxon>
    </lineage>
</organism>
<keyword evidence="1" id="KW-0732">Signal</keyword>
<feature type="signal peptide" evidence="1">
    <location>
        <begin position="1"/>
        <end position="23"/>
    </location>
</feature>